<dbReference type="CDD" id="cd01948">
    <property type="entry name" value="EAL"/>
    <property type="match status" value="1"/>
</dbReference>
<dbReference type="SMART" id="SM00052">
    <property type="entry name" value="EAL"/>
    <property type="match status" value="1"/>
</dbReference>
<dbReference type="PROSITE" id="PS50887">
    <property type="entry name" value="GGDEF"/>
    <property type="match status" value="1"/>
</dbReference>
<dbReference type="CDD" id="cd01949">
    <property type="entry name" value="GGDEF"/>
    <property type="match status" value="1"/>
</dbReference>
<dbReference type="InterPro" id="IPR050706">
    <property type="entry name" value="Cyclic-di-GMP_PDE-like"/>
</dbReference>
<feature type="transmembrane region" description="Helical" evidence="1">
    <location>
        <begin position="12"/>
        <end position="33"/>
    </location>
</feature>
<sequence length="531" mass="59341">MSLQRFLWNRQPAAYALILAILYVVIGWLWIAFSDQAVARLTDDPATLSQLQSIKGFFFVLFTGALFFLFAYWMGNRLLRSHRLAEWSRRDPMTGLASRAQLIASLRQLLDDHRQDRPQVGVIILDISRFRRINEGFGIRAGDGALLQIAHRLRGEAPPRVVLGRPGSDHFVALVPPPCDSQSMRDMADRLLQATSSPFVIGGRPIRLRIDAAIAMAPQDGSDPQTLLQTASTAIYDAKREEERGIAFSRTVGSQERSHAVSLESDLSGALERGEFALHFQAQTDLMDGRITGCEALLRWQHPDYGLVGPDRFIPLLEETGQIVEVGQWVMDEACRHLAEWQTIAGDDFRMGINLSRRQLWESQLPQRLENARRPFGLESHQLLLEVTETLAMREPAITRSVLDELHGMGYVLALDDFGSGYSCLAYLKEYPLNVVKIDRAFVSGIPGNRKNLALIEIMMGMERPFDIAMVAEGVETAQEAEALLSLGCRSAQGYWIARPVPANEFGKLLNSSPLSLETASRPTRMRVGES</sequence>
<protein>
    <submittedName>
        <fullName evidence="4">Bifunctional diguanylate cyclase/phosphodiesterase</fullName>
        <ecNumber evidence="4">2.7.7.65</ecNumber>
        <ecNumber evidence="4">3.1.4.52</ecNumber>
    </submittedName>
</protein>
<dbReference type="RefSeq" id="WP_306728772.1">
    <property type="nucleotide sequence ID" value="NZ_JAVDDT010000006.1"/>
</dbReference>
<keyword evidence="5" id="KW-1185">Reference proteome</keyword>
<dbReference type="InterPro" id="IPR035919">
    <property type="entry name" value="EAL_sf"/>
</dbReference>
<dbReference type="SUPFAM" id="SSF55073">
    <property type="entry name" value="Nucleotide cyclase"/>
    <property type="match status" value="1"/>
</dbReference>
<dbReference type="InterPro" id="IPR001633">
    <property type="entry name" value="EAL_dom"/>
</dbReference>
<gene>
    <name evidence="4" type="ORF">RBH19_10345</name>
</gene>
<keyword evidence="4" id="KW-0548">Nucleotidyltransferase</keyword>
<dbReference type="Pfam" id="PF00990">
    <property type="entry name" value="GGDEF"/>
    <property type="match status" value="1"/>
</dbReference>
<dbReference type="GO" id="GO:0052621">
    <property type="term" value="F:diguanylate cyclase activity"/>
    <property type="evidence" value="ECO:0007669"/>
    <property type="project" value="UniProtKB-EC"/>
</dbReference>
<dbReference type="EC" id="3.1.4.52" evidence="4"/>
<accession>A0ABU0W8D5</accession>
<dbReference type="EC" id="2.7.7.65" evidence="4"/>
<evidence type="ECO:0000259" key="2">
    <source>
        <dbReference type="PROSITE" id="PS50883"/>
    </source>
</evidence>
<dbReference type="PROSITE" id="PS50883">
    <property type="entry name" value="EAL"/>
    <property type="match status" value="1"/>
</dbReference>
<dbReference type="InterPro" id="IPR043128">
    <property type="entry name" value="Rev_trsase/Diguanyl_cyclase"/>
</dbReference>
<evidence type="ECO:0000259" key="3">
    <source>
        <dbReference type="PROSITE" id="PS50887"/>
    </source>
</evidence>
<keyword evidence="1" id="KW-0472">Membrane</keyword>
<dbReference type="Gene3D" id="3.30.70.270">
    <property type="match status" value="1"/>
</dbReference>
<name>A0ABU0W8D5_9GAMM</name>
<dbReference type="EMBL" id="JAVDDT010000006">
    <property type="protein sequence ID" value="MDQ2070279.1"/>
    <property type="molecule type" value="Genomic_DNA"/>
</dbReference>
<dbReference type="SUPFAM" id="SSF141868">
    <property type="entry name" value="EAL domain-like"/>
    <property type="match status" value="1"/>
</dbReference>
<dbReference type="PANTHER" id="PTHR33121">
    <property type="entry name" value="CYCLIC DI-GMP PHOSPHODIESTERASE PDEF"/>
    <property type="match status" value="1"/>
</dbReference>
<reference evidence="4 5" key="1">
    <citation type="submission" date="2023-08" db="EMBL/GenBank/DDBJ databases">
        <title>Whole-genome sequencing of halo(alkali)philic microorganisms from hypersaline lakes.</title>
        <authorList>
            <person name="Sorokin D.Y."/>
            <person name="Abbas B."/>
            <person name="Merkel A.Y."/>
        </authorList>
    </citation>
    <scope>NUCLEOTIDE SEQUENCE [LARGE SCALE GENOMIC DNA]</scope>
    <source>
        <strain evidence="4 5">AB-CW4</strain>
    </source>
</reference>
<comment type="caution">
    <text evidence="4">The sequence shown here is derived from an EMBL/GenBank/DDBJ whole genome shotgun (WGS) entry which is preliminary data.</text>
</comment>
<dbReference type="Pfam" id="PF00563">
    <property type="entry name" value="EAL"/>
    <property type="match status" value="1"/>
</dbReference>
<dbReference type="NCBIfam" id="TIGR00254">
    <property type="entry name" value="GGDEF"/>
    <property type="match status" value="1"/>
</dbReference>
<feature type="transmembrane region" description="Helical" evidence="1">
    <location>
        <begin position="53"/>
        <end position="74"/>
    </location>
</feature>
<evidence type="ECO:0000256" key="1">
    <source>
        <dbReference type="SAM" id="Phobius"/>
    </source>
</evidence>
<dbReference type="InterPro" id="IPR029787">
    <property type="entry name" value="Nucleotide_cyclase"/>
</dbReference>
<evidence type="ECO:0000313" key="5">
    <source>
        <dbReference type="Proteomes" id="UP001239019"/>
    </source>
</evidence>
<keyword evidence="1" id="KW-0812">Transmembrane</keyword>
<keyword evidence="1" id="KW-1133">Transmembrane helix</keyword>
<evidence type="ECO:0000313" key="4">
    <source>
        <dbReference type="EMBL" id="MDQ2070279.1"/>
    </source>
</evidence>
<organism evidence="4 5">
    <name type="scientific">Natronospira bacteriovora</name>
    <dbReference type="NCBI Taxonomy" id="3069753"/>
    <lineage>
        <taxon>Bacteria</taxon>
        <taxon>Pseudomonadati</taxon>
        <taxon>Pseudomonadota</taxon>
        <taxon>Gammaproteobacteria</taxon>
        <taxon>Natronospirales</taxon>
        <taxon>Natronospiraceae</taxon>
        <taxon>Natronospira</taxon>
    </lineage>
</organism>
<proteinExistence type="predicted"/>
<feature type="domain" description="GGDEF" evidence="3">
    <location>
        <begin position="118"/>
        <end position="251"/>
    </location>
</feature>
<feature type="domain" description="EAL" evidence="2">
    <location>
        <begin position="260"/>
        <end position="514"/>
    </location>
</feature>
<dbReference type="InterPro" id="IPR000160">
    <property type="entry name" value="GGDEF_dom"/>
</dbReference>
<keyword evidence="4" id="KW-0808">Transferase</keyword>
<dbReference type="SMART" id="SM00267">
    <property type="entry name" value="GGDEF"/>
    <property type="match status" value="1"/>
</dbReference>
<dbReference type="PANTHER" id="PTHR33121:SF70">
    <property type="entry name" value="SIGNALING PROTEIN YKOW"/>
    <property type="match status" value="1"/>
</dbReference>
<keyword evidence="4" id="KW-0378">Hydrolase</keyword>
<dbReference type="Gene3D" id="3.20.20.450">
    <property type="entry name" value="EAL domain"/>
    <property type="match status" value="1"/>
</dbReference>
<dbReference type="GO" id="GO:0071111">
    <property type="term" value="F:cyclic-guanylate-specific phosphodiesterase activity"/>
    <property type="evidence" value="ECO:0007669"/>
    <property type="project" value="UniProtKB-EC"/>
</dbReference>
<dbReference type="Proteomes" id="UP001239019">
    <property type="component" value="Unassembled WGS sequence"/>
</dbReference>